<dbReference type="Proteomes" id="UP000193067">
    <property type="component" value="Unassembled WGS sequence"/>
</dbReference>
<keyword evidence="2" id="KW-0472">Membrane</keyword>
<keyword evidence="5" id="KW-1185">Reference proteome</keyword>
<gene>
    <name evidence="4" type="ORF">PYCCODRAFT_1472514</name>
</gene>
<name>A0A1Y2I7I5_TRAC3</name>
<dbReference type="AlphaFoldDB" id="A0A1Y2I7I5"/>
<feature type="transmembrane region" description="Helical" evidence="2">
    <location>
        <begin position="60"/>
        <end position="84"/>
    </location>
</feature>
<evidence type="ECO:0000313" key="4">
    <source>
        <dbReference type="EMBL" id="OSC96593.1"/>
    </source>
</evidence>
<sequence>MDRSSTDSDSSSPGPALENSFGALLLGTYFALMLYGLLVYQSYKYFRKYSKDGIVNKAFVAILLVLETLHTTVCMHFCYMYLIVYATNEDARKVGIWSLQLYPLLTGLCVCVSQCFYARRVYLISKKYRILVAIAVILSLAALGFLTAATAIAYIVAKEHKFVYDIWINRTSYATSVVADSITTGLLIFNLKRLHTGIKRTDLLLDRLAAYAINTGLLIGVANMLLFILSFFGKNVQTAFLGIGIPATKLYANSVLTVLNARQSLAEKDTAPVSTHLEFITLSHVANTTAQTRVNSQQPWHASSENSQGDDGSPTSGTTSEVKTATLTNDPEDA</sequence>
<reference evidence="4 5" key="1">
    <citation type="journal article" date="2015" name="Biotechnol. Biofuels">
        <title>Enhanced degradation of softwood versus hardwood by the white-rot fungus Pycnoporus coccineus.</title>
        <authorList>
            <person name="Couturier M."/>
            <person name="Navarro D."/>
            <person name="Chevret D."/>
            <person name="Henrissat B."/>
            <person name="Piumi F."/>
            <person name="Ruiz-Duenas F.J."/>
            <person name="Martinez A.T."/>
            <person name="Grigoriev I.V."/>
            <person name="Riley R."/>
            <person name="Lipzen A."/>
            <person name="Berrin J.G."/>
            <person name="Master E.R."/>
            <person name="Rosso M.N."/>
        </authorList>
    </citation>
    <scope>NUCLEOTIDE SEQUENCE [LARGE SCALE GENOMIC DNA]</scope>
    <source>
        <strain evidence="4 5">BRFM310</strain>
    </source>
</reference>
<accession>A0A1Y2I7I5</accession>
<dbReference type="PANTHER" id="PTHR40465:SF1">
    <property type="entry name" value="DUF6534 DOMAIN-CONTAINING PROTEIN"/>
    <property type="match status" value="1"/>
</dbReference>
<evidence type="ECO:0000256" key="2">
    <source>
        <dbReference type="SAM" id="Phobius"/>
    </source>
</evidence>
<feature type="transmembrane region" description="Helical" evidence="2">
    <location>
        <begin position="211"/>
        <end position="233"/>
    </location>
</feature>
<feature type="region of interest" description="Disordered" evidence="1">
    <location>
        <begin position="291"/>
        <end position="334"/>
    </location>
</feature>
<protein>
    <recommendedName>
        <fullName evidence="3">DUF6534 domain-containing protein</fullName>
    </recommendedName>
</protein>
<dbReference type="InterPro" id="IPR045339">
    <property type="entry name" value="DUF6534"/>
</dbReference>
<dbReference type="PANTHER" id="PTHR40465">
    <property type="entry name" value="CHROMOSOME 1, WHOLE GENOME SHOTGUN SEQUENCE"/>
    <property type="match status" value="1"/>
</dbReference>
<feature type="transmembrane region" description="Helical" evidence="2">
    <location>
        <begin position="130"/>
        <end position="157"/>
    </location>
</feature>
<evidence type="ECO:0000259" key="3">
    <source>
        <dbReference type="Pfam" id="PF20152"/>
    </source>
</evidence>
<organism evidence="4 5">
    <name type="scientific">Trametes coccinea (strain BRFM310)</name>
    <name type="common">Pycnoporus coccineus</name>
    <dbReference type="NCBI Taxonomy" id="1353009"/>
    <lineage>
        <taxon>Eukaryota</taxon>
        <taxon>Fungi</taxon>
        <taxon>Dikarya</taxon>
        <taxon>Basidiomycota</taxon>
        <taxon>Agaricomycotina</taxon>
        <taxon>Agaricomycetes</taxon>
        <taxon>Polyporales</taxon>
        <taxon>Polyporaceae</taxon>
        <taxon>Trametes</taxon>
    </lineage>
</organism>
<dbReference type="OrthoDB" id="2562493at2759"/>
<keyword evidence="2" id="KW-0812">Transmembrane</keyword>
<feature type="transmembrane region" description="Helical" evidence="2">
    <location>
        <begin position="20"/>
        <end position="40"/>
    </location>
</feature>
<keyword evidence="2" id="KW-1133">Transmembrane helix</keyword>
<feature type="transmembrane region" description="Helical" evidence="2">
    <location>
        <begin position="96"/>
        <end position="118"/>
    </location>
</feature>
<feature type="transmembrane region" description="Helical" evidence="2">
    <location>
        <begin position="172"/>
        <end position="191"/>
    </location>
</feature>
<evidence type="ECO:0000313" key="5">
    <source>
        <dbReference type="Proteomes" id="UP000193067"/>
    </source>
</evidence>
<dbReference type="Pfam" id="PF20152">
    <property type="entry name" value="DUF6534"/>
    <property type="match status" value="1"/>
</dbReference>
<feature type="domain" description="DUF6534" evidence="3">
    <location>
        <begin position="176"/>
        <end position="264"/>
    </location>
</feature>
<proteinExistence type="predicted"/>
<dbReference type="EMBL" id="KZ084174">
    <property type="protein sequence ID" value="OSC96593.1"/>
    <property type="molecule type" value="Genomic_DNA"/>
</dbReference>
<evidence type="ECO:0000256" key="1">
    <source>
        <dbReference type="SAM" id="MobiDB-lite"/>
    </source>
</evidence>